<sequence length="206" mass="22620">MEPQNPVNHSMYSDTYCVKTDCGKFKFRGQEMGSSTYWHCVALLFNEETASIMGTLPNSSEENGCSIDLMKLILVLQNSMCQDENGTGFLDHMQILYFSAITVRYVDALMIQVKEKKIGDRPVKRGVLIIRSSGLHFPGVGENNPERRAGPAGGPGPAEWSSVPRSKGALGRQDEQPGQVFHAGAIRVLDEPGRMCSTPEVKAVRA</sequence>
<keyword evidence="2" id="KW-1185">Reference proteome</keyword>
<evidence type="ECO:0000313" key="2">
    <source>
        <dbReference type="Proteomes" id="UP001064048"/>
    </source>
</evidence>
<accession>A0ACC0KHD7</accession>
<comment type="caution">
    <text evidence="1">The sequence shown here is derived from an EMBL/GenBank/DDBJ whole genome shotgun (WGS) entry which is preliminary data.</text>
</comment>
<organism evidence="1 2">
    <name type="scientific">Choristoneura fumiferana</name>
    <name type="common">Spruce budworm moth</name>
    <name type="synonym">Archips fumiferana</name>
    <dbReference type="NCBI Taxonomy" id="7141"/>
    <lineage>
        <taxon>Eukaryota</taxon>
        <taxon>Metazoa</taxon>
        <taxon>Ecdysozoa</taxon>
        <taxon>Arthropoda</taxon>
        <taxon>Hexapoda</taxon>
        <taxon>Insecta</taxon>
        <taxon>Pterygota</taxon>
        <taxon>Neoptera</taxon>
        <taxon>Endopterygota</taxon>
        <taxon>Lepidoptera</taxon>
        <taxon>Glossata</taxon>
        <taxon>Ditrysia</taxon>
        <taxon>Tortricoidea</taxon>
        <taxon>Tortricidae</taxon>
        <taxon>Tortricinae</taxon>
        <taxon>Choristoneura</taxon>
    </lineage>
</organism>
<proteinExistence type="predicted"/>
<reference evidence="1 2" key="1">
    <citation type="journal article" date="2022" name="Genome Biol. Evol.">
        <title>The Spruce Budworm Genome: Reconstructing the Evolutionary History of Antifreeze Proteins.</title>
        <authorList>
            <person name="Beliveau C."/>
            <person name="Gagne P."/>
            <person name="Picq S."/>
            <person name="Vernygora O."/>
            <person name="Keeling C.I."/>
            <person name="Pinkney K."/>
            <person name="Doucet D."/>
            <person name="Wen F."/>
            <person name="Johnston J.S."/>
            <person name="Maaroufi H."/>
            <person name="Boyle B."/>
            <person name="Laroche J."/>
            <person name="Dewar K."/>
            <person name="Juretic N."/>
            <person name="Blackburn G."/>
            <person name="Nisole A."/>
            <person name="Brunet B."/>
            <person name="Brandao M."/>
            <person name="Lumley L."/>
            <person name="Duan J."/>
            <person name="Quan G."/>
            <person name="Lucarotti C.J."/>
            <person name="Roe A.D."/>
            <person name="Sperling F.A.H."/>
            <person name="Levesque R.C."/>
            <person name="Cusson M."/>
        </authorList>
    </citation>
    <scope>NUCLEOTIDE SEQUENCE [LARGE SCALE GENOMIC DNA]</scope>
    <source>
        <strain evidence="1">Glfc:IPQL:Cfum</strain>
    </source>
</reference>
<gene>
    <name evidence="1" type="ORF">MSG28_004004</name>
</gene>
<dbReference type="Proteomes" id="UP001064048">
    <property type="component" value="Chromosome 6"/>
</dbReference>
<evidence type="ECO:0000313" key="1">
    <source>
        <dbReference type="EMBL" id="KAI8435774.1"/>
    </source>
</evidence>
<protein>
    <submittedName>
        <fullName evidence="1">Uncharacterized protein</fullName>
    </submittedName>
</protein>
<dbReference type="EMBL" id="CM046106">
    <property type="protein sequence ID" value="KAI8435774.1"/>
    <property type="molecule type" value="Genomic_DNA"/>
</dbReference>
<name>A0ACC0KHD7_CHOFU</name>